<dbReference type="OrthoDB" id="9809379at2"/>
<dbReference type="CDD" id="cd19481">
    <property type="entry name" value="RecA-like_protease"/>
    <property type="match status" value="2"/>
</dbReference>
<dbReference type="SMART" id="SM00382">
    <property type="entry name" value="AAA"/>
    <property type="match status" value="2"/>
</dbReference>
<evidence type="ECO:0000259" key="5">
    <source>
        <dbReference type="SMART" id="SM00382"/>
    </source>
</evidence>
<dbReference type="EMBL" id="PTIU01000009">
    <property type="protein sequence ID" value="PPK54824.1"/>
    <property type="molecule type" value="Genomic_DNA"/>
</dbReference>
<dbReference type="Pfam" id="PF00004">
    <property type="entry name" value="AAA"/>
    <property type="match status" value="2"/>
</dbReference>
<keyword evidence="2" id="KW-0547">Nucleotide-binding</keyword>
<evidence type="ECO:0000313" key="9">
    <source>
        <dbReference type="Proteomes" id="UP000239648"/>
    </source>
</evidence>
<feature type="compositionally biased region" description="Basic and acidic residues" evidence="4">
    <location>
        <begin position="1"/>
        <end position="13"/>
    </location>
</feature>
<keyword evidence="9" id="KW-1185">Reference proteome</keyword>
<evidence type="ECO:0000256" key="3">
    <source>
        <dbReference type="ARBA" id="ARBA00022840"/>
    </source>
</evidence>
<dbReference type="SUPFAM" id="SSF52540">
    <property type="entry name" value="P-loop containing nucleoside triphosphate hydrolases"/>
    <property type="match status" value="2"/>
</dbReference>
<dbReference type="GO" id="GO:0005524">
    <property type="term" value="F:ATP binding"/>
    <property type="evidence" value="ECO:0007669"/>
    <property type="project" value="UniProtKB-KW"/>
</dbReference>
<dbReference type="RefSeq" id="WP_104415942.1">
    <property type="nucleotide sequence ID" value="NZ_PTIT01000010.1"/>
</dbReference>
<comment type="similarity">
    <text evidence="1">Belongs to the AAA ATPase family.</text>
</comment>
<sequence length="739" mass="82245">MKWTDLIDQHVEPPAEGNPNPDAKMLLQLYVCRLMTAPDANILFCQKDAIYQANLLELEEVRGVDIPEGPITDQVLKTLNFQPPRLGDNGHHQDEAAIYPYPTIEAFKRSLKNRQAELEQQLRAAPQPPVLGFNALLETLKTRLTLTQVETKILTLAILSIQFHWVRNLLIDINTLDTQHSLRVLEYCLREPVSAILEAVDKDKPLVLSGLLKAWKSGHRENVDEFLCPGAVLRKVTESLVHDSGEHEDAIELILQTICPFAPRPSFPLPAFSGVGDLQLVIDYLRQALEQSRQGANVLLYGPPGTGKTELARALASHLGSSLHEVPTVGECQASLTGSERLDSAYVAQSFLKDRPGVVLLFDEMEDAFRDHRELAKGWLNKLLEQNRVPTIWISNRVDHIDPAFLRRFTLVLPIRDNGSTRMTSIVDTLKPLPVSKDWSTALAKKPWMTPALASNLREVGALLPPNQPQRNQQRLQSVLEDRLTLASGESVNVSIEPQSRESSGLVFSGEWLNTKPSLRNVERMLRRGQPARLCLYGPPGAGKTAYASELADRIGRPFKLVSGSDLQSCFVGETEKNIVGIFAEAERSGAVLLLDEADTFLFDRETANRSWEVSMTNEFMVRMERFKGVFLATTNRMDSLDSAVMRRFQLKVRFGYLAPAQLKGLLATCVVDADRVSQLPDSALAHFTAVTPGLIQAALSQLQLLGLRPKLDRLLTALEQEQALQSGSFSHRAIGFHA</sequence>
<name>A0A2S6G6N9_9GAMM</name>
<dbReference type="InterPro" id="IPR050221">
    <property type="entry name" value="26S_Proteasome_ATPase"/>
</dbReference>
<dbReference type="InterPro" id="IPR027417">
    <property type="entry name" value="P-loop_NTPase"/>
</dbReference>
<dbReference type="EMBL" id="PTIT01000010">
    <property type="protein sequence ID" value="PPK51604.1"/>
    <property type="molecule type" value="Genomic_DNA"/>
</dbReference>
<protein>
    <submittedName>
        <fullName evidence="7">SpoVK/Ycf46/Vps4 family AAA+-type ATPase</fullName>
    </submittedName>
</protein>
<evidence type="ECO:0000313" key="8">
    <source>
        <dbReference type="Proteomes" id="UP000239446"/>
    </source>
</evidence>
<feature type="region of interest" description="Disordered" evidence="4">
    <location>
        <begin position="1"/>
        <end position="20"/>
    </location>
</feature>
<comment type="caution">
    <text evidence="7">The sequence shown here is derived from an EMBL/GenBank/DDBJ whole genome shotgun (WGS) entry which is preliminary data.</text>
</comment>
<organism evidence="7 8">
    <name type="scientific">Marinobacter persicus</name>
    <dbReference type="NCBI Taxonomy" id="930118"/>
    <lineage>
        <taxon>Bacteria</taxon>
        <taxon>Pseudomonadati</taxon>
        <taxon>Pseudomonadota</taxon>
        <taxon>Gammaproteobacteria</taxon>
        <taxon>Pseudomonadales</taxon>
        <taxon>Marinobacteraceae</taxon>
        <taxon>Marinobacter</taxon>
    </lineage>
</organism>
<dbReference type="InterPro" id="IPR003959">
    <property type="entry name" value="ATPase_AAA_core"/>
</dbReference>
<dbReference type="Proteomes" id="UP000239446">
    <property type="component" value="Unassembled WGS sequence"/>
</dbReference>
<evidence type="ECO:0000256" key="2">
    <source>
        <dbReference type="ARBA" id="ARBA00022741"/>
    </source>
</evidence>
<feature type="domain" description="AAA+ ATPase" evidence="5">
    <location>
        <begin position="294"/>
        <end position="419"/>
    </location>
</feature>
<feature type="domain" description="AAA+ ATPase" evidence="5">
    <location>
        <begin position="530"/>
        <end position="659"/>
    </location>
</feature>
<evidence type="ECO:0000256" key="4">
    <source>
        <dbReference type="SAM" id="MobiDB-lite"/>
    </source>
</evidence>
<evidence type="ECO:0000313" key="7">
    <source>
        <dbReference type="EMBL" id="PPK54824.1"/>
    </source>
</evidence>
<reference evidence="7 8" key="2">
    <citation type="submission" date="2018-02" db="EMBL/GenBank/DDBJ databases">
        <title>Subsurface microbial communities from deep shales in Ohio and West Virginia, USA.</title>
        <authorList>
            <person name="Wrighton K."/>
        </authorList>
    </citation>
    <scope>NUCLEOTIDE SEQUENCE [LARGE SCALE GENOMIC DNA]</scope>
    <source>
        <strain evidence="7 8">UTICA-S1B9</strain>
    </source>
</reference>
<evidence type="ECO:0000313" key="6">
    <source>
        <dbReference type="EMBL" id="PPK51604.1"/>
    </source>
</evidence>
<keyword evidence="3" id="KW-0067">ATP-binding</keyword>
<accession>A0A2S6G6N9</accession>
<dbReference type="GO" id="GO:0016887">
    <property type="term" value="F:ATP hydrolysis activity"/>
    <property type="evidence" value="ECO:0007669"/>
    <property type="project" value="InterPro"/>
</dbReference>
<dbReference type="InterPro" id="IPR003593">
    <property type="entry name" value="AAA+_ATPase"/>
</dbReference>
<dbReference type="Gene3D" id="3.40.50.300">
    <property type="entry name" value="P-loop containing nucleotide triphosphate hydrolases"/>
    <property type="match status" value="2"/>
</dbReference>
<gene>
    <name evidence="7" type="ORF">B0H24_10091</name>
    <name evidence="6" type="ORF">BY455_1101</name>
</gene>
<dbReference type="AlphaFoldDB" id="A0A2S6G6N9"/>
<dbReference type="PANTHER" id="PTHR23073">
    <property type="entry name" value="26S PROTEASOME REGULATORY SUBUNIT"/>
    <property type="match status" value="1"/>
</dbReference>
<proteinExistence type="inferred from homology"/>
<dbReference type="Proteomes" id="UP000239648">
    <property type="component" value="Unassembled WGS sequence"/>
</dbReference>
<evidence type="ECO:0000256" key="1">
    <source>
        <dbReference type="ARBA" id="ARBA00006914"/>
    </source>
</evidence>
<reference evidence="6 9" key="1">
    <citation type="submission" date="2018-02" db="EMBL/GenBank/DDBJ databases">
        <title>Deep subsurface shale carbon reservoir microbial communities from Ohio and West Virginia, USA.</title>
        <authorList>
            <person name="Wrighton K."/>
        </authorList>
    </citation>
    <scope>NUCLEOTIDE SEQUENCE [LARGE SCALE GENOMIC DNA]</scope>
    <source>
        <strain evidence="6 9">UTICA-S1B6</strain>
    </source>
</reference>